<evidence type="ECO:0000313" key="2">
    <source>
        <dbReference type="Proteomes" id="UP000000314"/>
    </source>
</evidence>
<accession>C4QWR4</accession>
<dbReference type="EMBL" id="FN392319">
    <property type="protein sequence ID" value="CAY67687.1"/>
    <property type="molecule type" value="Genomic_DNA"/>
</dbReference>
<dbReference type="GO" id="GO:0005743">
    <property type="term" value="C:mitochondrial inner membrane"/>
    <property type="evidence" value="ECO:0007669"/>
    <property type="project" value="TreeGrafter"/>
</dbReference>
<dbReference type="HOGENOM" id="CLU_043838_0_1_1"/>
<dbReference type="InParanoid" id="C4QWR4"/>
<gene>
    <name evidence="1" type="ordered locus">PAS_chr1-1_0310</name>
</gene>
<name>C4QWR4_KOMPG</name>
<dbReference type="OrthoDB" id="5562676at2759"/>
<keyword evidence="2" id="KW-1185">Reference proteome</keyword>
<dbReference type="Proteomes" id="UP000000314">
    <property type="component" value="Chromosome 1"/>
</dbReference>
<protein>
    <submittedName>
        <fullName evidence="1">Uncharacterized protein</fullName>
    </submittedName>
</protein>
<dbReference type="AlphaFoldDB" id="C4QWR4"/>
<dbReference type="RefSeq" id="XP_002489968.1">
    <property type="nucleotide sequence ID" value="XM_002489923.1"/>
</dbReference>
<dbReference type="eggNOG" id="KOG4539">
    <property type="taxonomic scope" value="Eukaryota"/>
</dbReference>
<dbReference type="Pfam" id="PF10173">
    <property type="entry name" value="Mit_KHE1"/>
    <property type="match status" value="1"/>
</dbReference>
<dbReference type="OMA" id="DDAYKTH"/>
<dbReference type="GeneID" id="8196577"/>
<dbReference type="PANTHER" id="PTHR28062">
    <property type="entry name" value="K+-H+ EXCHANGE-LIKE PROTEIN"/>
    <property type="match status" value="1"/>
</dbReference>
<organism evidence="1 2">
    <name type="scientific">Komagataella phaffii (strain GS115 / ATCC 20864)</name>
    <name type="common">Yeast</name>
    <name type="synonym">Pichia pastoris</name>
    <dbReference type="NCBI Taxonomy" id="644223"/>
    <lineage>
        <taxon>Eukaryota</taxon>
        <taxon>Fungi</taxon>
        <taxon>Dikarya</taxon>
        <taxon>Ascomycota</taxon>
        <taxon>Saccharomycotina</taxon>
        <taxon>Pichiomycetes</taxon>
        <taxon>Pichiales</taxon>
        <taxon>Pichiaceae</taxon>
        <taxon>Komagataella</taxon>
    </lineage>
</organism>
<sequence length="303" mass="34707">MSVRPSSAIISSARLQNIPAQLLSIPITSRKSYIYYKHTHSGSGQKASLEDRVVGWASRTWMKLETSDLKVNKKIVLYAHKLLDRIPWDEGSLRSIPARRTIAKEFEDQFKAEKQSEYDDAAIGKMIPLFYPEQITNTTRLHNQLVNHATMGNKYHFKMMVTSLVVLPFTLPLALVPVVPNIPGFYLAYRAYCHFKAYSGAKHLDLLLGEQNDGFHLKYVPVHNMLKWYRATKDQQIQKNIESYLENIDNEDAEAAELVLLSEEAIETLTKELELPELISPLKMALKQEKSMLAKQKESDRET</sequence>
<reference evidence="1 2" key="1">
    <citation type="journal article" date="2009" name="Nat. Biotechnol.">
        <title>Genome sequence of the recombinant protein production host Pichia pastoris.</title>
        <authorList>
            <person name="De Schutter K."/>
            <person name="Lin Y.C."/>
            <person name="Tiels P."/>
            <person name="Van Hecke A."/>
            <person name="Glinka S."/>
            <person name="Weber-Lehmann J."/>
            <person name="Rouze P."/>
            <person name="Van de Peer Y."/>
            <person name="Callewaert N."/>
        </authorList>
    </citation>
    <scope>NUCLEOTIDE SEQUENCE [LARGE SCALE GENOMIC DNA]</scope>
    <source>
        <strain evidence="2">GS115 / ATCC 20864</strain>
    </source>
</reference>
<dbReference type="PANTHER" id="PTHR28062:SF1">
    <property type="entry name" value="TRANSMEMBRANE PROTEIN"/>
    <property type="match status" value="1"/>
</dbReference>
<dbReference type="FunCoup" id="C4QWR4">
    <property type="interactions" value="11"/>
</dbReference>
<proteinExistence type="predicted"/>
<dbReference type="GO" id="GO:1902600">
    <property type="term" value="P:proton transmembrane transport"/>
    <property type="evidence" value="ECO:0007669"/>
    <property type="project" value="TreeGrafter"/>
</dbReference>
<dbReference type="KEGG" id="ppa:PAS_chr1-1_0310"/>
<evidence type="ECO:0000313" key="1">
    <source>
        <dbReference type="EMBL" id="CAY67687.1"/>
    </source>
</evidence>
<dbReference type="GO" id="GO:0006813">
    <property type="term" value="P:potassium ion transport"/>
    <property type="evidence" value="ECO:0007669"/>
    <property type="project" value="TreeGrafter"/>
</dbReference>
<dbReference type="InterPro" id="IPR018786">
    <property type="entry name" value="Mit_KHE1"/>
</dbReference>